<feature type="region of interest" description="Disordered" evidence="1">
    <location>
        <begin position="24"/>
        <end position="98"/>
    </location>
</feature>
<name>A0ABT4AG36_9BACT</name>
<evidence type="ECO:0000313" key="4">
    <source>
        <dbReference type="Proteomes" id="UP001207654"/>
    </source>
</evidence>
<proteinExistence type="predicted"/>
<dbReference type="Proteomes" id="UP001207654">
    <property type="component" value="Unassembled WGS sequence"/>
</dbReference>
<reference evidence="3 4" key="1">
    <citation type="submission" date="2022-11" db="EMBL/GenBank/DDBJ databases">
        <title>Minimal conservation of predation-associated metabolite biosynthetic gene clusters underscores biosynthetic potential of Myxococcota including descriptions for ten novel species: Archangium lansinium sp. nov., Myxococcus landrumus sp. nov., Nannocystis bai.</title>
        <authorList>
            <person name="Ahearne A."/>
            <person name="Stevens C."/>
            <person name="Phillips K."/>
        </authorList>
    </citation>
    <scope>NUCLEOTIDE SEQUENCE [LARGE SCALE GENOMIC DNA]</scope>
    <source>
        <strain evidence="3 4">MIWBW</strain>
    </source>
</reference>
<evidence type="ECO:0000256" key="1">
    <source>
        <dbReference type="SAM" id="MobiDB-lite"/>
    </source>
</evidence>
<evidence type="ECO:0000313" key="3">
    <source>
        <dbReference type="EMBL" id="MCY1080605.1"/>
    </source>
</evidence>
<gene>
    <name evidence="3" type="ORF">OV287_39795</name>
</gene>
<dbReference type="RefSeq" id="WP_267539257.1">
    <property type="nucleotide sequence ID" value="NZ_JAPNKA010000001.1"/>
</dbReference>
<keyword evidence="2" id="KW-0732">Signal</keyword>
<evidence type="ECO:0008006" key="5">
    <source>
        <dbReference type="Google" id="ProtNLM"/>
    </source>
</evidence>
<protein>
    <recommendedName>
        <fullName evidence="5">Lipoprotein</fullName>
    </recommendedName>
</protein>
<organism evidence="3 4">
    <name type="scientific">Archangium lansingense</name>
    <dbReference type="NCBI Taxonomy" id="2995310"/>
    <lineage>
        <taxon>Bacteria</taxon>
        <taxon>Pseudomonadati</taxon>
        <taxon>Myxococcota</taxon>
        <taxon>Myxococcia</taxon>
        <taxon>Myxococcales</taxon>
        <taxon>Cystobacterineae</taxon>
        <taxon>Archangiaceae</taxon>
        <taxon>Archangium</taxon>
    </lineage>
</organism>
<comment type="caution">
    <text evidence="3">The sequence shown here is derived from an EMBL/GenBank/DDBJ whole genome shotgun (WGS) entry which is preliminary data.</text>
</comment>
<evidence type="ECO:0000256" key="2">
    <source>
        <dbReference type="SAM" id="SignalP"/>
    </source>
</evidence>
<feature type="signal peptide" evidence="2">
    <location>
        <begin position="1"/>
        <end position="25"/>
    </location>
</feature>
<keyword evidence="4" id="KW-1185">Reference proteome</keyword>
<sequence>MRADSPGARGTGLLLALALLSNACASLGPPPGRGMSLHYTPHEATRPAVAGGPGEESPLARTSPPPSQPEPEAPERLHRKPPVQPMVSATEEHGTVAA</sequence>
<dbReference type="EMBL" id="JAPNKA010000001">
    <property type="protein sequence ID" value="MCY1080605.1"/>
    <property type="molecule type" value="Genomic_DNA"/>
</dbReference>
<feature type="chain" id="PRO_5047137022" description="Lipoprotein" evidence="2">
    <location>
        <begin position="26"/>
        <end position="98"/>
    </location>
</feature>
<accession>A0ABT4AG36</accession>